<dbReference type="EMBL" id="BONP01000002">
    <property type="protein sequence ID" value="GIG38652.1"/>
    <property type="molecule type" value="Genomic_DNA"/>
</dbReference>
<organism evidence="6 7">
    <name type="scientific">Cellulomonas phragmiteti</name>
    <dbReference type="NCBI Taxonomy" id="478780"/>
    <lineage>
        <taxon>Bacteria</taxon>
        <taxon>Bacillati</taxon>
        <taxon>Actinomycetota</taxon>
        <taxon>Actinomycetes</taxon>
        <taxon>Micrococcales</taxon>
        <taxon>Cellulomonadaceae</taxon>
        <taxon>Cellulomonas</taxon>
    </lineage>
</organism>
<dbReference type="PANTHER" id="PTHR11228:SF7">
    <property type="entry name" value="PQQA PEPTIDE CYCLASE"/>
    <property type="match status" value="1"/>
</dbReference>
<dbReference type="InterPro" id="IPR050377">
    <property type="entry name" value="Radical_SAM_PqqE_MftC-like"/>
</dbReference>
<dbReference type="Pfam" id="PF04055">
    <property type="entry name" value="Radical_SAM"/>
    <property type="match status" value="1"/>
</dbReference>
<keyword evidence="2" id="KW-0479">Metal-binding</keyword>
<dbReference type="Gene3D" id="3.20.20.70">
    <property type="entry name" value="Aldolase class I"/>
    <property type="match status" value="1"/>
</dbReference>
<dbReference type="InterPro" id="IPR058240">
    <property type="entry name" value="rSAM_sf"/>
</dbReference>
<dbReference type="SUPFAM" id="SSF102114">
    <property type="entry name" value="Radical SAM enzymes"/>
    <property type="match status" value="1"/>
</dbReference>
<protein>
    <recommendedName>
        <fullName evidence="5">Radical SAM core domain-containing protein</fullName>
    </recommendedName>
</protein>
<comment type="caution">
    <text evidence="6">The sequence shown here is derived from an EMBL/GenBank/DDBJ whole genome shotgun (WGS) entry which is preliminary data.</text>
</comment>
<dbReference type="SFLD" id="SFLDS00029">
    <property type="entry name" value="Radical_SAM"/>
    <property type="match status" value="1"/>
</dbReference>
<dbReference type="InterPro" id="IPR007197">
    <property type="entry name" value="rSAM"/>
</dbReference>
<gene>
    <name evidence="6" type="ORF">Cph01nite_04140</name>
</gene>
<dbReference type="SFLD" id="SFLDG01067">
    <property type="entry name" value="SPASM/twitch_domain_containing"/>
    <property type="match status" value="1"/>
</dbReference>
<name>A0ABQ4DH24_9CELL</name>
<dbReference type="CDD" id="cd01335">
    <property type="entry name" value="Radical_SAM"/>
    <property type="match status" value="1"/>
</dbReference>
<feature type="domain" description="Radical SAM core" evidence="5">
    <location>
        <begin position="14"/>
        <end position="227"/>
    </location>
</feature>
<dbReference type="Proteomes" id="UP000614741">
    <property type="component" value="Unassembled WGS sequence"/>
</dbReference>
<evidence type="ECO:0000256" key="3">
    <source>
        <dbReference type="ARBA" id="ARBA00023004"/>
    </source>
</evidence>
<keyword evidence="7" id="KW-1185">Reference proteome</keyword>
<evidence type="ECO:0000256" key="4">
    <source>
        <dbReference type="ARBA" id="ARBA00023014"/>
    </source>
</evidence>
<evidence type="ECO:0000256" key="2">
    <source>
        <dbReference type="ARBA" id="ARBA00022723"/>
    </source>
</evidence>
<evidence type="ECO:0000256" key="1">
    <source>
        <dbReference type="ARBA" id="ARBA00022691"/>
    </source>
</evidence>
<dbReference type="RefSeq" id="WP_203670721.1">
    <property type="nucleotide sequence ID" value="NZ_BONP01000002.1"/>
</dbReference>
<sequence length="344" mass="36325">MSPAGTAGRVVGPTGGHGILQVHPTRRCNLRCRHCYSSSGPDVAQSVPVDVVRQVVDDAAGLGCTVLGVSGGEPLLYPGLGTVLRSARGAGMTTTVTTNGMLLTPRRVDELAGQVDVLAISLDGSPESHAAMRGDPRAFSRMAGRLSYLAASGTTFGFVFTLTQRNVHELDWVVRFAREVGAGLVQVHPLEAEGYAVDNLADDVPDVVELAFAAVEVLRTADGGGPYLQIDVASRHDLLADPARFLALEHAPDAPLGTWLTPLVLEADGTVVPLTYGFPRPFALGSVHDAPLRTLAARWDPDPLLSVARRTHARLAGPQGPALTNWYTEVLATARARRLSLTVA</sequence>
<dbReference type="PANTHER" id="PTHR11228">
    <property type="entry name" value="RADICAL SAM DOMAIN PROTEIN"/>
    <property type="match status" value="1"/>
</dbReference>
<keyword evidence="1" id="KW-0949">S-adenosyl-L-methionine</keyword>
<evidence type="ECO:0000313" key="6">
    <source>
        <dbReference type="EMBL" id="GIG38652.1"/>
    </source>
</evidence>
<reference evidence="6 7" key="1">
    <citation type="submission" date="2021-01" db="EMBL/GenBank/DDBJ databases">
        <title>Whole genome shotgun sequence of Cellulomonas phragmiteti NBRC 110785.</title>
        <authorList>
            <person name="Komaki H."/>
            <person name="Tamura T."/>
        </authorList>
    </citation>
    <scope>NUCLEOTIDE SEQUENCE [LARGE SCALE GENOMIC DNA]</scope>
    <source>
        <strain evidence="6 7">NBRC 110785</strain>
    </source>
</reference>
<proteinExistence type="predicted"/>
<dbReference type="PROSITE" id="PS51918">
    <property type="entry name" value="RADICAL_SAM"/>
    <property type="match status" value="1"/>
</dbReference>
<keyword evidence="4" id="KW-0411">Iron-sulfur</keyword>
<accession>A0ABQ4DH24</accession>
<keyword evidence="3" id="KW-0408">Iron</keyword>
<evidence type="ECO:0000313" key="7">
    <source>
        <dbReference type="Proteomes" id="UP000614741"/>
    </source>
</evidence>
<evidence type="ECO:0000259" key="5">
    <source>
        <dbReference type="PROSITE" id="PS51918"/>
    </source>
</evidence>
<dbReference type="InterPro" id="IPR013785">
    <property type="entry name" value="Aldolase_TIM"/>
</dbReference>